<comment type="caution">
    <text evidence="1">The sequence shown here is derived from an EMBL/GenBank/DDBJ whole genome shotgun (WGS) entry which is preliminary data.</text>
</comment>
<dbReference type="Proteomes" id="UP000257109">
    <property type="component" value="Unassembled WGS sequence"/>
</dbReference>
<evidence type="ECO:0000313" key="2">
    <source>
        <dbReference type="Proteomes" id="UP000257109"/>
    </source>
</evidence>
<keyword evidence="2" id="KW-1185">Reference proteome</keyword>
<sequence length="108" mass="12252">MKHPIEDHSFFGIDVIEELVEEFFQLSNNNEDMEAFAGSIEENSCLGVAGEETDPEEVQDLPNSKDDHSDIADLDFEIELSELLNQGPKSCQHTWCRVEIKSAKRIRA</sequence>
<reference evidence="1" key="1">
    <citation type="submission" date="2018-05" db="EMBL/GenBank/DDBJ databases">
        <title>Draft genome of Mucuna pruriens seed.</title>
        <authorList>
            <person name="Nnadi N.E."/>
            <person name="Vos R."/>
            <person name="Hasami M.H."/>
            <person name="Devisetty U.K."/>
            <person name="Aguiy J.C."/>
        </authorList>
    </citation>
    <scope>NUCLEOTIDE SEQUENCE [LARGE SCALE GENOMIC DNA]</scope>
    <source>
        <strain evidence="1">JCA_2017</strain>
    </source>
</reference>
<name>A0A371F7U1_MUCPR</name>
<gene>
    <name evidence="1" type="ORF">CR513_45915</name>
</gene>
<accession>A0A371F7U1</accession>
<dbReference type="EMBL" id="QJKJ01010205">
    <property type="protein sequence ID" value="RDX74361.1"/>
    <property type="molecule type" value="Genomic_DNA"/>
</dbReference>
<proteinExistence type="predicted"/>
<organism evidence="1 2">
    <name type="scientific">Mucuna pruriens</name>
    <name type="common">Velvet bean</name>
    <name type="synonym">Dolichos pruriens</name>
    <dbReference type="NCBI Taxonomy" id="157652"/>
    <lineage>
        <taxon>Eukaryota</taxon>
        <taxon>Viridiplantae</taxon>
        <taxon>Streptophyta</taxon>
        <taxon>Embryophyta</taxon>
        <taxon>Tracheophyta</taxon>
        <taxon>Spermatophyta</taxon>
        <taxon>Magnoliopsida</taxon>
        <taxon>eudicotyledons</taxon>
        <taxon>Gunneridae</taxon>
        <taxon>Pentapetalae</taxon>
        <taxon>rosids</taxon>
        <taxon>fabids</taxon>
        <taxon>Fabales</taxon>
        <taxon>Fabaceae</taxon>
        <taxon>Papilionoideae</taxon>
        <taxon>50 kb inversion clade</taxon>
        <taxon>NPAAA clade</taxon>
        <taxon>indigoferoid/millettioid clade</taxon>
        <taxon>Phaseoleae</taxon>
        <taxon>Mucuna</taxon>
    </lineage>
</organism>
<dbReference type="AlphaFoldDB" id="A0A371F7U1"/>
<protein>
    <submittedName>
        <fullName evidence="1">Uncharacterized protein</fullName>
    </submittedName>
</protein>
<evidence type="ECO:0000313" key="1">
    <source>
        <dbReference type="EMBL" id="RDX74361.1"/>
    </source>
</evidence>
<feature type="non-terminal residue" evidence="1">
    <location>
        <position position="1"/>
    </location>
</feature>